<gene>
    <name evidence="1" type="ORF">Phou_099900</name>
</gene>
<reference evidence="1 2" key="2">
    <citation type="submission" date="2020-03" db="EMBL/GenBank/DDBJ databases">
        <authorList>
            <person name="Ichikawa N."/>
            <person name="Kimura A."/>
            <person name="Kitahashi Y."/>
            <person name="Uohara A."/>
        </authorList>
    </citation>
    <scope>NUCLEOTIDE SEQUENCE [LARGE SCALE GENOMIC DNA]</scope>
    <source>
        <strain evidence="1 2">NBRC 108639</strain>
    </source>
</reference>
<keyword evidence="2" id="KW-1185">Reference proteome</keyword>
<sequence length="119" mass="12595">MQTLLWTPWLLTLALAGAQATAYGWAYLTARHAADQAVQTTRLDGGTADQGRADAQAVLDQAGTGLTATEIQVIRTETTATAVIAVRPVRIIPLAPLRTVHVVATAPVERFQPYTAATS</sequence>
<dbReference type="EMBL" id="BLPF01000004">
    <property type="protein sequence ID" value="GFJ85810.1"/>
    <property type="molecule type" value="Genomic_DNA"/>
</dbReference>
<evidence type="ECO:0000313" key="2">
    <source>
        <dbReference type="Proteomes" id="UP000482800"/>
    </source>
</evidence>
<evidence type="ECO:0008006" key="3">
    <source>
        <dbReference type="Google" id="ProtNLM"/>
    </source>
</evidence>
<proteinExistence type="predicted"/>
<protein>
    <recommendedName>
        <fullName evidence="3">Pilus assembly protein TadE</fullName>
    </recommendedName>
</protein>
<dbReference type="RefSeq" id="WP_173071069.1">
    <property type="nucleotide sequence ID" value="NZ_BAABGO010000002.1"/>
</dbReference>
<dbReference type="AlphaFoldDB" id="A0A6V8KQY4"/>
<evidence type="ECO:0000313" key="1">
    <source>
        <dbReference type="EMBL" id="GFJ85810.1"/>
    </source>
</evidence>
<reference evidence="1 2" key="1">
    <citation type="submission" date="2020-03" db="EMBL/GenBank/DDBJ databases">
        <title>Whole genome shotgun sequence of Phytohabitans houttuyneae NBRC 108639.</title>
        <authorList>
            <person name="Komaki H."/>
            <person name="Tamura T."/>
        </authorList>
    </citation>
    <scope>NUCLEOTIDE SEQUENCE [LARGE SCALE GENOMIC DNA]</scope>
    <source>
        <strain evidence="1 2">NBRC 108639</strain>
    </source>
</reference>
<dbReference type="Proteomes" id="UP000482800">
    <property type="component" value="Unassembled WGS sequence"/>
</dbReference>
<name>A0A6V8KQY4_9ACTN</name>
<comment type="caution">
    <text evidence="1">The sequence shown here is derived from an EMBL/GenBank/DDBJ whole genome shotgun (WGS) entry which is preliminary data.</text>
</comment>
<accession>A0A6V8KQY4</accession>
<organism evidence="1 2">
    <name type="scientific">Phytohabitans houttuyneae</name>
    <dbReference type="NCBI Taxonomy" id="1076126"/>
    <lineage>
        <taxon>Bacteria</taxon>
        <taxon>Bacillati</taxon>
        <taxon>Actinomycetota</taxon>
        <taxon>Actinomycetes</taxon>
        <taxon>Micromonosporales</taxon>
        <taxon>Micromonosporaceae</taxon>
    </lineage>
</organism>